<dbReference type="GO" id="GO:0016020">
    <property type="term" value="C:membrane"/>
    <property type="evidence" value="ECO:0007669"/>
    <property type="project" value="InterPro"/>
</dbReference>
<feature type="compositionally biased region" description="Basic and acidic residues" evidence="1">
    <location>
        <begin position="119"/>
        <end position="129"/>
    </location>
</feature>
<reference evidence="3 4" key="1">
    <citation type="submission" date="2019-08" db="EMBL/GenBank/DDBJ databases">
        <authorList>
            <person name="Grouzdev D."/>
            <person name="Tikhonova E."/>
            <person name="Kravchenko I."/>
        </authorList>
    </citation>
    <scope>NUCLEOTIDE SEQUENCE [LARGE SCALE GENOMIC DNA]</scope>
    <source>
        <strain evidence="3 4">59b</strain>
    </source>
</reference>
<accession>A0A5A9G5D2</accession>
<dbReference type="NCBIfam" id="NF012211">
    <property type="entry name" value="tand_rpt_95"/>
    <property type="match status" value="2"/>
</dbReference>
<gene>
    <name evidence="3" type="ORF">FZ942_32530</name>
</gene>
<dbReference type="Gene3D" id="2.150.10.10">
    <property type="entry name" value="Serralysin-like metalloprotease, C-terminal"/>
    <property type="match status" value="3"/>
</dbReference>
<dbReference type="Gene3D" id="2.60.40.10">
    <property type="entry name" value="Immunoglobulins"/>
    <property type="match status" value="1"/>
</dbReference>
<name>A0A5A9G5D2_AZOLI</name>
<dbReference type="PRINTS" id="PR00313">
    <property type="entry name" value="CABNDNGRPT"/>
</dbReference>
<dbReference type="EMBL" id="VTTN01000025">
    <property type="protein sequence ID" value="KAA0588995.1"/>
    <property type="molecule type" value="Genomic_DNA"/>
</dbReference>
<dbReference type="Proteomes" id="UP000324927">
    <property type="component" value="Unassembled WGS sequence"/>
</dbReference>
<dbReference type="Pfam" id="PF17803">
    <property type="entry name" value="Cadherin_4"/>
    <property type="match status" value="1"/>
</dbReference>
<evidence type="ECO:0000313" key="3">
    <source>
        <dbReference type="EMBL" id="KAA0588995.1"/>
    </source>
</evidence>
<dbReference type="InterPro" id="IPR002126">
    <property type="entry name" value="Cadherin-like_dom"/>
</dbReference>
<feature type="region of interest" description="Disordered" evidence="1">
    <location>
        <begin position="100"/>
        <end position="129"/>
    </location>
</feature>
<feature type="domain" description="Cadherin" evidence="2">
    <location>
        <begin position="1735"/>
        <end position="1828"/>
    </location>
</feature>
<dbReference type="InterPro" id="IPR040853">
    <property type="entry name" value="RapA2_cadherin-like"/>
</dbReference>
<dbReference type="GO" id="GO:0007156">
    <property type="term" value="P:homophilic cell adhesion via plasma membrane adhesion molecules"/>
    <property type="evidence" value="ECO:0007669"/>
    <property type="project" value="InterPro"/>
</dbReference>
<keyword evidence="4" id="KW-1185">Reference proteome</keyword>
<evidence type="ECO:0000313" key="4">
    <source>
        <dbReference type="Proteomes" id="UP000324927"/>
    </source>
</evidence>
<organism evidence="3 4">
    <name type="scientific">Azospirillum lipoferum</name>
    <dbReference type="NCBI Taxonomy" id="193"/>
    <lineage>
        <taxon>Bacteria</taxon>
        <taxon>Pseudomonadati</taxon>
        <taxon>Pseudomonadota</taxon>
        <taxon>Alphaproteobacteria</taxon>
        <taxon>Rhodospirillales</taxon>
        <taxon>Azospirillaceae</taxon>
        <taxon>Azospirillum</taxon>
    </lineage>
</organism>
<comment type="caution">
    <text evidence="3">The sequence shown here is derived from an EMBL/GenBank/DDBJ whole genome shotgun (WGS) entry which is preliminary data.</text>
</comment>
<feature type="compositionally biased region" description="Pro residues" evidence="1">
    <location>
        <begin position="4122"/>
        <end position="4136"/>
    </location>
</feature>
<dbReference type="Pfam" id="PF17963">
    <property type="entry name" value="Big_9"/>
    <property type="match status" value="1"/>
</dbReference>
<protein>
    <submittedName>
        <fullName evidence="3">Tandem-95 repeat protein</fullName>
    </submittedName>
</protein>
<dbReference type="InterPro" id="IPR018511">
    <property type="entry name" value="Hemolysin-typ_Ca-bd_CS"/>
</dbReference>
<sequence length="5635" mass="560771">MAEEAVQGNVPTVDDRQILDDLTLLQQVDGTRLGGVIHEAGTVQLQRPDDTLGYVQTDYRGAEDLMVGGAVQTGTVVGEAVAVTTDQAVNALLLDGDVLRTEGTRGSGPTGPEGSGISDGERREAGEKTVERAELLSNARTTSTYDPLEAAQSAIPMPGSPNQVIDDGTVPNAEGVTILQDGAAATAAIAANIAAGIATPTTSAQGTAQTPVSDTPSLTVNGVSGDEDSAIALNIAAALTDTGGTEVLTVTLAGIPDGAILRDASGTVLTVVNGSIVLTASQIPGLTLTPPPDSGDSFSLTVTATSTDGTAAPSSVTAMLPVTVNPVSDTPTLSVSAISGSEDTAIPLTISPALTDTDGSEALTVTIAGIPTGAVLTNAAGDVLTISGGSITLTPGQLAGLAITPPLNSDADFTLTVTATSRDGTAAPASTSLPLPVTVNPVTDTPTLSVAAATGNEDSAIPLTITPALTDTDGSETLSITISGIPAGASLANAAGDTLSISNGSVTLTPSQLAGLKITPPANSDVDFALTVTTTARDGNAAPVSVSAPLVVTVNPVTDTPTLSVAAARGDEDTGIPLVINPALTDTDGSESLSITISGIPTGASLKNTAGDTLTISNGSITLSPGQLAGLKITPPANSDVDFTLTVTATARDGGADPVSVSAPLAVTVNPVTDTPTLSVTAATGTEDSAIPLTITPALTDLDGSETLTITIAGIPTGAVLTNTAGEVLTISGGSITLTPGQLAGLAITPPSNSDADFTLTVTATAKDGVADPVSVTQTLPVTVSPVTDTPTLSVSAAWGSEDTAIALTITPALTDADGSETLTITVAGVPAGATLSAGTSVPQPDGTITWTLTKDQLAGLTITPPTNSDVDFTLTVTATAQDGTAAPVSVSVPLSVTVDPVTDTPTLSVAAATGNEDSAIPLTITPALTDTDGSEALTITISGIPSGATLGNAAGNTLTIGNGSITLTPEQLAGLKITPPANSDADFTLTVTATAKDGVAALVSVSTPLAVTVNPVSDTPTLAVTAARGDEDTTIPLTISPALTDTDGSEVLSISISGVPAGAMLSAGTSVTEANGTTTWTLTPQQLAGLKITPPSNSDVDFDLTVTAIAQDRNAPVATATQTLHVTVDPVTDTPTLSVTAVTGNEDTAIPLTITPALTDLDGSETLTITISGIPAGAGLSNTAGNTLTISNGSITLTPDQLAGLKITPPLNSDADFTLTVTATAKDGVAVPVSVTQSLPVTVSAVSDAPVLTVQAATGNEDSAIPLTITPALTDTDGSEVLTVTIAGIPSGATLANTAGDTLTISNGSITLTPGQLAGLKITPPVNSDADFTLTITATSKDGSAAVANTSAPLLVVVNPVSDTPTLSVSAARGDEDTAIPLTISPALTDTDGSEALTIRISGVPAGATLSAGSSVTEANGTTTWTLTPQQLAGLKITPPHNSDVDFDLTVTAIAQDRNAPVATATQTLHVTVDPVTDTPTLTVSAPTGNEDTAIPLTITPALTDLDGSETLTITISGIPTGAVLTNTAGNTLTISNGSITLTPEQLAGLKITPPLNRDDDFTLTVTATAKDGSASPVSVTQTLPVTVNPVSDTPTLSVSAARGDEDTAIPLTISPALTDTDGSETLTIRISGVPAGATLSAGTSVTEANGTTTWTLTQQQLAGLKITPPSNSDVDFDLTVTAIAQDRNAPVATATQTLHVTVDPLTDTPTLTVSAVTGNEDTAIPLTIAPALTDLDGSETLTITISGIPTGAVLTNTAGNTLTISNGSITLTPEQLAGLKITPPLNRDDDFTLTVTATAKDGVADPVSVTQTLPVTVNPVSDAPTLSVTAATGNEDSAIPLTITPALTDTDGSELLTIRITGIPGGAILANTLNGTLTVTNGSITLNPDQLAGLKITPPSNSDDDFTLSVTAVAKDGSAAEATTTKSLVVTVNPVTDTPTLSVTAASGNEDTGIPLDIRSALTDTDGSETLTITISGIPTGAVLTNTAGDTLAINNGSITLTPGQLAGLKITPPLNSDGTFTLSVTATAKDGSASPVSVTQTLPVTVNPVTDTPTLSVSAARGDEDTAIPLTISPALTDTDGSETLSIRISGVPAGATLSAGTSVTEANGTTTWTLTPQQLAGLKITPPSNSDVDFDLTVTAIAQDRNAPVATTTQTLHVTVDAVTDTPTLSVAAATGNEDTAIPLTITPALTDLDGSETLSITISGIPTGATLANTAGDTLTVSNGSITLTPTQLAGLKITPPLNSDDDFTLTVTATAKDGVADPVSVSAPLVITVNPVSDTPTLSVSAARGDEDTAIPLTISPALTDTDGSETLSIRISGVPAGATLSAGTSVTEANGTTTWTLTPQQLAGLKITPPSNSDVDFDLTVTAIAQDRNVPVATATQTLHVTVDPVTDTPTLTVSAPTGNEDTAIPLTITPALTDLDGSETLTITISGIPTGAVLTNTAGNTLTISNGSITLTPEQLAGLKITPPLNSDDDFTLTVTATAKDGVADPVSVTQTLPVTVNPVSDAPTLSVTAATGNEDSAIPLTITPALTDTDGSELLTIRITGIPGGAILANTLNGTLTVTNGSITLNPDQLAGLKITPPSNSDDDFTLSVTAVAKDGSAAEATTTKSLVVTVNPVTDTPTLSVTAASGNEDTGIPLDIRSALTDTDGSETLSIKIAGVPAGATLSAGTYVTESNGTTTWTLTQGQLSGLKITPKADSDVDFTLTVTATATDRGLSPVSVQSTLAVTVIAVADKPTVSVTAVSYDLGVGQNDTLTGTAGNDTLSGGAGNDTIQGGAGDDLIYGDGSGTFTKALSITAAVTDTDGSEFISKVTITGVPAGATLSAGTLNADGSWTLTQAQLSGLKLTANEGDSTHPITLTVVSTSEERENGSTADSTAKTLTISFTNTPKGNDSLDGGAGNDTIFGGAGKDTLAGGLGDDSLDGGTDNDTVTYAGSATAVNANLATGVATGEGTDALRNLENVTGSAFDDVITGDGGANILLGGGGKDTITGGAGTDTIHGGTGDDLSIFTVGTDGGSSSVPEQQDGDAGIDTFRVMLTSAQLSNASILADLRTLRDRIETAAADPNAATRDTDVAGAATLAALGIKLADFEKLELYVDGQPVDVRTALNYAPTATAATTTTTEDNAISGRLAATDQDTVNLRTDETMTFKGPGVNGQPVRLAHGTLVVNADGTFTYTPDADFSGTETFSFTVTDGYGGTSTAIQTIQVTPVADAITLTTLNARGDEDAAGGIAIAPTIRLSDVDAASPETVETVTLSMSASQLDVAGARLYLNGTELTRSGTGTYSWTIPTSALVAVGGSAGTWTVSGLKIVTSHNSDADLTYTLTVGTKDSTSAGTVTGTQSATGTITVDAVADAPTVTAAAAATNEDTSVALTITPALTDTDGSESIGYVTISGVPAGASLNLGTVLSTQGDGSTIWKVNAADVANLRLTPPHDFSGTITLSVVATSVERDNGSTADSAPATLSVTVTGVADAPIVIPTAATGNEDSAIPLTIDAHLSDLTGEMLDHITITGVPEGATLSAGIHNADGSWTLTPAQLTGLTFTPPLNYSGTVTLKITATSVEGATTATSAQQSLSVTVNAVADTPVLSASDAVGREDTAIPLSVVAALTDRDGSESLSILVGGVPTGATLNHGHYDATLGKWVLTQAELSGLTITPPANSNTGFTLTFTARATEGSNGSFADAASVSVHVEVQGVADVVTPNGALSARGDEDTAINLRLGDLVMTDNDGSERLSLVVSNLPSGSWLSLAPGHESGLVYLGNGRWSVDVDYRNELTLTTKQDFAGTISLKVDVITTDSNGAPIITVHGVTSGGTLKDTRDLTVTIDPKADEPVVSIGASALEDAVGGIPLTISALTSDIDHSEQISAIVISGLPAWATLTSSDAGALTDNHDGSWTVDPAKLGNLRLIVPANNADDFTITVKVTVVDGTDSLTRTYTPTVTVTAVADAPVSHAADGSAVPYHVDDQSTVGVPDGMVLNLNAFLADTDGSEKLAVTISGVPKGTVLSRGLDNGNGTWTLTADDYTAALAEGGLKLTVKDANATGITHSVDSTTHVDTASITLTVNPYSIESEGDRNTSVSDSFMVSWTSSASSGGGSTDPGNGGNTGGGTSPPPPPPPPPPPVPDPSVGSDRPAAVTTAEDTAVALGLKDGLANWQDVSTVTLSGIPTGASLTNTAGDTLTITGGSITLTRAQLDGLKLTPPSNSDADFTIGIEVVSGSSNAHTTLTQAVTVTAVADSPLLTVQPASGNEDTAIALDITAALADTDGSETLASIVIAGVPTGATLSAGYLDSTTGHWVLTPGQLAGLKFTPPHDASGTIQLTVTAVSRETSNADRATTTRTLSVEVAPVSDAPAISATAATAQEDHAASLSIDAAVTDLVGTGEVITALRVTVPAGFTLSGGTSLGNGVYDLTGLSAGDRAALKLTPPANYSGTVTLTVEAASQDGTAAPAWSTKTVSVTYTAVADAPNVTVHDATGAEDTAIALNLSASLVDTDGSETMAVILSGLPAGAVLNHGSNNGDGSWTLKPSELTGLTVTPPRNYSGGMDLTLTATSLESSNKDTASTTATVHVDVTAVTDAPTVIVANASGSEDTAIALTLTAALVDTDGSETMAIVLSGLPAGAVLIDANGTTLTPTAGSVSLTAAQLSGLKLLPPANAGIDFNLTLTATTTEASTGATATTSQLFRVGVDPVADQPIITWAPLAGTEDTAVPLNLSVALADTDGSERLGLLTITGVPTGALLSAGTHNADGSWTLTPGQINGLTLTPPANSDAPINLTVTAVSIESNGSTATRTVTVPITLTAVSDTPTLTLSAATGNEDTSIALTITPALTDLDGSETLTVTISGIPTGASLSNTAGDTLTIGNGSITLTPTQLAGLKITPPLNRDDDFTLTVTATATDGTATPASTSAPLVVTVNPVTDTPTLSVTPATGDEDTPIALTITPALTDTDGSETLSITISGIPTGATLTNSAGNTLTISNNSITLTQAQLAGLAIKPPSNSDADFNLTVTATARDGSAAPVSVTSTLAVTVNPVSDAPTLTVSAATGDEDTAIPLSITSALTDSSEVLSITIAGIPTGATLINSAGNSLTVSGGSITLTPAQLAGLKIMPPQNDHTGFTLTVTATSTDGSAAPASTVAQLPVTVRAVSDTPTLQVDPASVTEDGTVALSITPALTDPSEVLSVTIADIPTGAHLSNTAGDTLTIVNGSITLTPDKLAGLAITPPHDSGSSFTLSVTATSTDGNATPASLTRSLAVTVTPVADTPTLTTPAVHGSEDTAIPLTITAASTDTDGSETVTVLITGMPTGASLNHGTHNSDGSWTLSASDLTGLTYTPPTNANGTVTLSVTATAQDGSSSAAVTQTLAVTVDPVNDKPTLAAAHATTVIAADATDHPAVVSDATITDVDSSVMSGMSIRISAGSQTGDTLNLDSLTIATDASTGRKTVAGTGIEVSWDDTNHQLSLSGTASTATYSDILHHLALTPNGGGPRTLEVTVSDDQGLSSDPLAVQVLVSTSATMTGSSGADILHAGAGTTSMSGGAGDDLFVFAPRGGDLTINGGVGWTDVVEVGAFVANAGTNWLQQLDGHAYTLDPSGHGLTFTQETTVTLEDQNHHQLVLQNIERLTF</sequence>
<dbReference type="OrthoDB" id="7875798at2"/>
<feature type="domain" description="Cadherin" evidence="2">
    <location>
        <begin position="1505"/>
        <end position="1598"/>
    </location>
</feature>
<dbReference type="Gene3D" id="2.60.40.3440">
    <property type="match status" value="1"/>
</dbReference>
<feature type="compositionally biased region" description="Gly residues" evidence="1">
    <location>
        <begin position="105"/>
        <end position="114"/>
    </location>
</feature>
<proteinExistence type="predicted"/>
<dbReference type="GO" id="GO:0005509">
    <property type="term" value="F:calcium ion binding"/>
    <property type="evidence" value="ECO:0007669"/>
    <property type="project" value="InterPro"/>
</dbReference>
<dbReference type="InterPro" id="IPR013783">
    <property type="entry name" value="Ig-like_fold"/>
</dbReference>
<dbReference type="Pfam" id="PF00353">
    <property type="entry name" value="HemolysinCabind"/>
    <property type="match status" value="4"/>
</dbReference>
<dbReference type="RefSeq" id="WP_149235194.1">
    <property type="nucleotide sequence ID" value="NZ_JALJXJ010000009.1"/>
</dbReference>
<dbReference type="SUPFAM" id="SSF51120">
    <property type="entry name" value="beta-Roll"/>
    <property type="match status" value="3"/>
</dbReference>
<dbReference type="PROSITE" id="PS50268">
    <property type="entry name" value="CADHERIN_2"/>
    <property type="match status" value="2"/>
</dbReference>
<dbReference type="PROSITE" id="PS00330">
    <property type="entry name" value="HEMOLYSIN_CALCIUM"/>
    <property type="match status" value="6"/>
</dbReference>
<feature type="compositionally biased region" description="Gly residues" evidence="1">
    <location>
        <begin position="4104"/>
        <end position="4121"/>
    </location>
</feature>
<dbReference type="InterPro" id="IPR001343">
    <property type="entry name" value="Hemolysn_Ca-bd"/>
</dbReference>
<feature type="compositionally biased region" description="Low complexity" evidence="1">
    <location>
        <begin position="4137"/>
        <end position="4147"/>
    </location>
</feature>
<feature type="region of interest" description="Disordered" evidence="1">
    <location>
        <begin position="4098"/>
        <end position="4147"/>
    </location>
</feature>
<dbReference type="InterPro" id="IPR011049">
    <property type="entry name" value="Serralysin-like_metalloprot_C"/>
</dbReference>
<evidence type="ECO:0000256" key="1">
    <source>
        <dbReference type="SAM" id="MobiDB-lite"/>
    </source>
</evidence>
<evidence type="ECO:0000259" key="2">
    <source>
        <dbReference type="PROSITE" id="PS50268"/>
    </source>
</evidence>